<dbReference type="Pfam" id="PF18198">
    <property type="entry name" value="AAA_lid_11"/>
    <property type="match status" value="1"/>
</dbReference>
<dbReference type="Gene3D" id="3.40.50.300">
    <property type="entry name" value="P-loop containing nucleotide triphosphate hydrolases"/>
    <property type="match status" value="2"/>
</dbReference>
<name>A0ABN7T745_OIKDI</name>
<feature type="coiled-coil region" evidence="1">
    <location>
        <begin position="284"/>
        <end position="311"/>
    </location>
</feature>
<keyword evidence="1" id="KW-0175">Coiled coil</keyword>
<feature type="domain" description="Dynein heavy chain AAA lid" evidence="4">
    <location>
        <begin position="734"/>
        <end position="875"/>
    </location>
</feature>
<evidence type="ECO:0000256" key="1">
    <source>
        <dbReference type="SAM" id="Coils"/>
    </source>
</evidence>
<accession>A0ABN7T745</accession>
<dbReference type="Gene3D" id="1.20.1270.280">
    <property type="match status" value="1"/>
</dbReference>
<dbReference type="InterPro" id="IPR027417">
    <property type="entry name" value="P-loop_NTPase"/>
</dbReference>
<evidence type="ECO:0000313" key="7">
    <source>
        <dbReference type="Proteomes" id="UP001158576"/>
    </source>
</evidence>
<dbReference type="InterPro" id="IPR004273">
    <property type="entry name" value="Dynein_heavy_D6_P-loop"/>
</dbReference>
<feature type="domain" description="Dynein heavy chain region D6 P-loop" evidence="2">
    <location>
        <begin position="587"/>
        <end position="700"/>
    </location>
</feature>
<dbReference type="Gene3D" id="6.10.140.1060">
    <property type="match status" value="1"/>
</dbReference>
<keyword evidence="7" id="KW-1185">Reference proteome</keyword>
<proteinExistence type="predicted"/>
<dbReference type="Gene3D" id="1.10.8.720">
    <property type="entry name" value="Region D6 of dynein motor"/>
    <property type="match status" value="1"/>
</dbReference>
<organism evidence="6 7">
    <name type="scientific">Oikopleura dioica</name>
    <name type="common">Tunicate</name>
    <dbReference type="NCBI Taxonomy" id="34765"/>
    <lineage>
        <taxon>Eukaryota</taxon>
        <taxon>Metazoa</taxon>
        <taxon>Chordata</taxon>
        <taxon>Tunicata</taxon>
        <taxon>Appendicularia</taxon>
        <taxon>Copelata</taxon>
        <taxon>Oikopleuridae</taxon>
        <taxon>Oikopleura</taxon>
    </lineage>
</organism>
<dbReference type="InterPro" id="IPR035706">
    <property type="entry name" value="AAA_9"/>
</dbReference>
<protein>
    <submittedName>
        <fullName evidence="6">Oidioi.mRNA.OKI2018_I69.chr2.g7736.t1.cds</fullName>
    </submittedName>
</protein>
<evidence type="ECO:0000259" key="2">
    <source>
        <dbReference type="Pfam" id="PF03028"/>
    </source>
</evidence>
<dbReference type="InterPro" id="IPR026983">
    <property type="entry name" value="DHC"/>
</dbReference>
<dbReference type="Gene3D" id="1.20.920.20">
    <property type="match status" value="1"/>
</dbReference>
<feature type="domain" description="Dynein heavy chain C-terminal" evidence="5">
    <location>
        <begin position="882"/>
        <end position="1185"/>
    </location>
</feature>
<feature type="domain" description="Dynein heavy chain ATP-binding dynein motor region" evidence="3">
    <location>
        <begin position="155"/>
        <end position="343"/>
    </location>
</feature>
<dbReference type="InterPro" id="IPR043160">
    <property type="entry name" value="Dynein_C_barrel"/>
</dbReference>
<dbReference type="Pfam" id="PF03028">
    <property type="entry name" value="Dynein_heavy"/>
    <property type="match status" value="1"/>
</dbReference>
<evidence type="ECO:0000259" key="4">
    <source>
        <dbReference type="Pfam" id="PF18198"/>
    </source>
</evidence>
<dbReference type="PANTHER" id="PTHR22878">
    <property type="entry name" value="DYNEIN HEAVY CHAIN 6, AXONEMAL-LIKE-RELATED"/>
    <property type="match status" value="1"/>
</dbReference>
<dbReference type="Pfam" id="PF12781">
    <property type="entry name" value="AAA_9"/>
    <property type="match status" value="2"/>
</dbReference>
<dbReference type="InterPro" id="IPR041228">
    <property type="entry name" value="Dynein_C"/>
</dbReference>
<dbReference type="Gene3D" id="3.10.490.20">
    <property type="match status" value="1"/>
</dbReference>
<reference evidence="6 7" key="1">
    <citation type="submission" date="2021-04" db="EMBL/GenBank/DDBJ databases">
        <authorList>
            <person name="Bliznina A."/>
        </authorList>
    </citation>
    <scope>NUCLEOTIDE SEQUENCE [LARGE SCALE GENOMIC DNA]</scope>
</reference>
<sequence>MYRKERITVELWEFSILKAVQIFLNSFFDFVQRLNHQLDHLAGDVLVSAGTIAYLGPFTGEFRADLVKEWTEFIDKRGVPRTDQPDLVAAYGDPVKIRNWQIYGLPRDSLSTANAIVAQYTKRWPLFIDPQERSSKFANSEFLVNNFLYKEKTRQGQANKWIKQLEKKNQLDVLKLTDKDFLRSLENAVRFGKPVLLENVQEELDPALEPILLKQIFKQQGWNAIKLGDAVIPYHDDFKLYLTSKLPNPHYTPEISTKVTVINFTLAPSGLEDQLLGRVVAEERPDLEEAKNQLIVQNANMKQELKSIEDEILQRLSDSQGNPVDDVDLIQALEASNAKSKEIKAKVAAAEITEKEIDETRMKYIPVAVRSQILFFCVSDLSNVDPMYQYSLDWYVNIFVNAIANAERSDDIDERIANINSFMTFSLYCNVCRSLFERHKLMFAFLVCIRIQLNDAVINPMEFRYLLAGSAALPESELKKPEWVPDKSWMELLQMEYSIDRFKGFPQEFIEKEDVWRQIYENPNPHKMDMPVKEELNDGLAKMIVLRMLRSDKITNAVQDYVAANLGQRFIEPQSTDLAEVFAESSPTSALIFVLSSGTDPAADLHKFAEAKKFTKKMNSISLGQGQGPIAEALMKSAMERGQWVFFQNCHLAPSWMPSLERLIENISPEFVHRDFRIWLTSMPSNKFPVSVLQNGSKMTMEPPRGIKANLLKAYTTMVVDDDFLEACKTPNIFKTLLFSLCMVHGVLLERRKYGSLGFNIPYEFTDGDLRICQSQLRMFLDEYEPEVPYKVLTYTAGHINYGGRVTDDWDRRCMMSILGEFYKPAVLETGYIFDPSEIFVQIDPAESEFADYMNYYRTLPINDKPDVFGLHDNADIAYANNQTMFLLNTLLALQPRSASGGISREDVVSKLATEIQGQLPPVFDLEGIMNKYPVMYEESMNTVLQQEAERFNKLLNVMKSSLSQMQMAIKGLVVMSDALEKMFNSLFDNQVPANWSKCAYPSLKPLGAWVKDLVERCQFIQNWVDNGTPAVFWISGFFFPQAFITGTLQNFARKVQVSIHTIGFDFAVLPGPLDEWERVQKAPDDGCYIRGLFLEAAIWDVDKQILAESRPKELYTDMAAMHLIPVPNRKKKESGIYTCPIYKTITRAGTLSTTGHSTNFVMPVELPTDKDENHWIRRATALMCSLDY</sequence>
<dbReference type="Pfam" id="PF18199">
    <property type="entry name" value="Dynein_C"/>
    <property type="match status" value="1"/>
</dbReference>
<feature type="domain" description="Dynein heavy chain ATP-binding dynein motor region" evidence="3">
    <location>
        <begin position="98"/>
        <end position="139"/>
    </location>
</feature>
<evidence type="ECO:0000313" key="6">
    <source>
        <dbReference type="EMBL" id="CAG5113646.1"/>
    </source>
</evidence>
<gene>
    <name evidence="6" type="ORF">OKIOD_LOCUS16501</name>
</gene>
<dbReference type="PANTHER" id="PTHR22878:SF73">
    <property type="entry name" value="DYNEIN AXONEMAL HEAVY CHAIN 1"/>
    <property type="match status" value="1"/>
</dbReference>
<dbReference type="EMBL" id="OU015567">
    <property type="protein sequence ID" value="CAG5113646.1"/>
    <property type="molecule type" value="Genomic_DNA"/>
</dbReference>
<dbReference type="Proteomes" id="UP001158576">
    <property type="component" value="Chromosome 2"/>
</dbReference>
<dbReference type="InterPro" id="IPR042219">
    <property type="entry name" value="AAA_lid_11_sf"/>
</dbReference>
<dbReference type="InterPro" id="IPR041658">
    <property type="entry name" value="AAA_lid_11"/>
</dbReference>
<dbReference type="Gene3D" id="1.10.8.1220">
    <property type="match status" value="1"/>
</dbReference>
<evidence type="ECO:0000259" key="5">
    <source>
        <dbReference type="Pfam" id="PF18199"/>
    </source>
</evidence>
<evidence type="ECO:0000259" key="3">
    <source>
        <dbReference type="Pfam" id="PF12781"/>
    </source>
</evidence>